<protein>
    <submittedName>
        <fullName evidence="2">Nicotine blue oxidoreductase</fullName>
    </submittedName>
</protein>
<dbReference type="SUPFAM" id="SSF53448">
    <property type="entry name" value="Nucleotide-diphospho-sugar transferases"/>
    <property type="match status" value="1"/>
</dbReference>
<keyword evidence="3" id="KW-1185">Reference proteome</keyword>
<dbReference type="RefSeq" id="WP_091057213.1">
    <property type="nucleotide sequence ID" value="NZ_FMDM01000002.1"/>
</dbReference>
<name>A0A1C5H195_9ACTN</name>
<evidence type="ECO:0000259" key="1">
    <source>
        <dbReference type="Pfam" id="PF12804"/>
    </source>
</evidence>
<dbReference type="OrthoDB" id="4427994at2"/>
<dbReference type="Proteomes" id="UP000199360">
    <property type="component" value="Unassembled WGS sequence"/>
</dbReference>
<dbReference type="AlphaFoldDB" id="A0A1C5H195"/>
<dbReference type="PANTHER" id="PTHR43777:SF1">
    <property type="entry name" value="MOLYBDENUM COFACTOR CYTIDYLYLTRANSFERASE"/>
    <property type="match status" value="1"/>
</dbReference>
<sequence>MATAGLLLAAGAGRRFGTPKALLAYRGSLLVEHAAGILTSAGCDPVVVVLGAAADEVRARARLPQVVRNDAWPTGMGSSLRAGLAALRPTPAVAAVVTLVDMPGLTPAAVRRVARDATAGSLAVAAHRDGRHGHPVLLGRDHWTGVARTAVGDRGARDYLRTHRDRLRVVPCADVADGTDVDRPEQAGLLDA</sequence>
<dbReference type="Pfam" id="PF12804">
    <property type="entry name" value="NTP_transf_3"/>
    <property type="match status" value="1"/>
</dbReference>
<accession>A0A1C5H195</accession>
<dbReference type="STRING" id="745366.GA0070213_102153"/>
<dbReference type="EMBL" id="FMDM01000002">
    <property type="protein sequence ID" value="SCG39849.1"/>
    <property type="molecule type" value="Genomic_DNA"/>
</dbReference>
<dbReference type="PANTHER" id="PTHR43777">
    <property type="entry name" value="MOLYBDENUM COFACTOR CYTIDYLYLTRANSFERASE"/>
    <property type="match status" value="1"/>
</dbReference>
<dbReference type="InterPro" id="IPR029044">
    <property type="entry name" value="Nucleotide-diphossugar_trans"/>
</dbReference>
<dbReference type="GO" id="GO:0016779">
    <property type="term" value="F:nucleotidyltransferase activity"/>
    <property type="evidence" value="ECO:0007669"/>
    <property type="project" value="UniProtKB-ARBA"/>
</dbReference>
<dbReference type="CDD" id="cd04182">
    <property type="entry name" value="GT_2_like_f"/>
    <property type="match status" value="1"/>
</dbReference>
<feature type="domain" description="MobA-like NTP transferase" evidence="1">
    <location>
        <begin position="5"/>
        <end position="163"/>
    </location>
</feature>
<proteinExistence type="predicted"/>
<reference evidence="3" key="1">
    <citation type="submission" date="2016-06" db="EMBL/GenBank/DDBJ databases">
        <authorList>
            <person name="Varghese N."/>
            <person name="Submissions Spin"/>
        </authorList>
    </citation>
    <scope>NUCLEOTIDE SEQUENCE [LARGE SCALE GENOMIC DNA]</scope>
    <source>
        <strain evidence="3">DSM 45647</strain>
    </source>
</reference>
<dbReference type="Gene3D" id="3.90.550.10">
    <property type="entry name" value="Spore Coat Polysaccharide Biosynthesis Protein SpsA, Chain A"/>
    <property type="match status" value="1"/>
</dbReference>
<organism evidence="2 3">
    <name type="scientific">Micromonospora humi</name>
    <dbReference type="NCBI Taxonomy" id="745366"/>
    <lineage>
        <taxon>Bacteria</taxon>
        <taxon>Bacillati</taxon>
        <taxon>Actinomycetota</taxon>
        <taxon>Actinomycetes</taxon>
        <taxon>Micromonosporales</taxon>
        <taxon>Micromonosporaceae</taxon>
        <taxon>Micromonospora</taxon>
    </lineage>
</organism>
<evidence type="ECO:0000313" key="2">
    <source>
        <dbReference type="EMBL" id="SCG39849.1"/>
    </source>
</evidence>
<evidence type="ECO:0000313" key="3">
    <source>
        <dbReference type="Proteomes" id="UP000199360"/>
    </source>
</evidence>
<dbReference type="InterPro" id="IPR025877">
    <property type="entry name" value="MobA-like_NTP_Trfase"/>
</dbReference>
<gene>
    <name evidence="2" type="ORF">GA0070213_102153</name>
</gene>